<comment type="caution">
    <text evidence="2">The sequence shown here is derived from an EMBL/GenBank/DDBJ whole genome shotgun (WGS) entry which is preliminary data.</text>
</comment>
<dbReference type="PANTHER" id="PTHR22916">
    <property type="entry name" value="GLYCOSYLTRANSFERASE"/>
    <property type="match status" value="1"/>
</dbReference>
<evidence type="ECO:0000313" key="2">
    <source>
        <dbReference type="EMBL" id="MPM34670.1"/>
    </source>
</evidence>
<dbReference type="EMBL" id="VSSQ01007043">
    <property type="protein sequence ID" value="MPM34670.1"/>
    <property type="molecule type" value="Genomic_DNA"/>
</dbReference>
<organism evidence="2">
    <name type="scientific">bioreactor metagenome</name>
    <dbReference type="NCBI Taxonomy" id="1076179"/>
    <lineage>
        <taxon>unclassified sequences</taxon>
        <taxon>metagenomes</taxon>
        <taxon>ecological metagenomes</taxon>
    </lineage>
</organism>
<dbReference type="SUPFAM" id="SSF53448">
    <property type="entry name" value="Nucleotide-diphospho-sugar transferases"/>
    <property type="match status" value="1"/>
</dbReference>
<protein>
    <recommendedName>
        <fullName evidence="1">Glycosyltransferase 2-like domain-containing protein</fullName>
    </recommendedName>
</protein>
<dbReference type="Gene3D" id="3.90.550.10">
    <property type="entry name" value="Spore Coat Polysaccharide Biosynthesis Protein SpsA, Chain A"/>
    <property type="match status" value="1"/>
</dbReference>
<dbReference type="AlphaFoldDB" id="A0A644Z1B1"/>
<accession>A0A644Z1B1</accession>
<dbReference type="PANTHER" id="PTHR22916:SF3">
    <property type="entry name" value="UDP-GLCNAC:BETAGAL BETA-1,3-N-ACETYLGLUCOSAMINYLTRANSFERASE-LIKE PROTEIN 1"/>
    <property type="match status" value="1"/>
</dbReference>
<dbReference type="GO" id="GO:0016758">
    <property type="term" value="F:hexosyltransferase activity"/>
    <property type="evidence" value="ECO:0007669"/>
    <property type="project" value="UniProtKB-ARBA"/>
</dbReference>
<dbReference type="InterPro" id="IPR001173">
    <property type="entry name" value="Glyco_trans_2-like"/>
</dbReference>
<evidence type="ECO:0000259" key="1">
    <source>
        <dbReference type="Pfam" id="PF00535"/>
    </source>
</evidence>
<dbReference type="InterPro" id="IPR029044">
    <property type="entry name" value="Nucleotide-diphossugar_trans"/>
</dbReference>
<name>A0A644Z1B1_9ZZZZ</name>
<reference evidence="2" key="1">
    <citation type="submission" date="2019-08" db="EMBL/GenBank/DDBJ databases">
        <authorList>
            <person name="Kucharzyk K."/>
            <person name="Murdoch R.W."/>
            <person name="Higgins S."/>
            <person name="Loffler F."/>
        </authorList>
    </citation>
    <scope>NUCLEOTIDE SEQUENCE</scope>
</reference>
<feature type="domain" description="Glycosyltransferase 2-like" evidence="1">
    <location>
        <begin position="17"/>
        <end position="149"/>
    </location>
</feature>
<dbReference type="Pfam" id="PF00535">
    <property type="entry name" value="Glycos_transf_2"/>
    <property type="match status" value="1"/>
</dbReference>
<sequence>MNQNAAPTTPAAAPWLSVLVPVYNVEPYLQECIASVIEQTTTDGGVEVLLLDDCSTDGSAALMQQLAARWPGRLRLMAHERNEGLSAARNSMIDAARGDYLWFLDSDDKLLPGSVAALHGIVRAHAPDVVLCDFSVWRETTKLKHRLRGELHRSSFAGPARRVLDDRCAVLADVLMPGELHAWSKISQRALWGADLRFPVGQYFEDMATMPLMMLRAQSFYYADQPWVAYRQRSTSILATPNPAKAVDQSRALEVFHAALQASPCASDARVQLALAHQSARNFIGAMRFIDSLPDSNADKRQAVQRIRTHFLASSPMAPDALCKAYLARGWWLRRSKLQRWLKASEAA</sequence>
<dbReference type="CDD" id="cd00761">
    <property type="entry name" value="Glyco_tranf_GTA_type"/>
    <property type="match status" value="1"/>
</dbReference>
<proteinExistence type="predicted"/>
<gene>
    <name evidence="2" type="ORF">SDC9_81257</name>
</gene>